<gene>
    <name evidence="2" type="ORF">G2W53_043323</name>
</gene>
<accession>A0A834SNT3</accession>
<dbReference type="EMBL" id="JAAIUW010000013">
    <property type="protein sequence ID" value="KAF7804212.1"/>
    <property type="molecule type" value="Genomic_DNA"/>
</dbReference>
<dbReference type="Proteomes" id="UP000634136">
    <property type="component" value="Unassembled WGS sequence"/>
</dbReference>
<feature type="region of interest" description="Disordered" evidence="1">
    <location>
        <begin position="1"/>
        <end position="27"/>
    </location>
</feature>
<feature type="region of interest" description="Disordered" evidence="1">
    <location>
        <begin position="150"/>
        <end position="195"/>
    </location>
</feature>
<dbReference type="InterPro" id="IPR053346">
    <property type="entry name" value="Fra_a_1-associated"/>
</dbReference>
<evidence type="ECO:0000313" key="2">
    <source>
        <dbReference type="EMBL" id="KAF7804212.1"/>
    </source>
</evidence>
<protein>
    <submittedName>
        <fullName evidence="2">Mal D 1-associated protein</fullName>
    </submittedName>
</protein>
<organism evidence="2 3">
    <name type="scientific">Senna tora</name>
    <dbReference type="NCBI Taxonomy" id="362788"/>
    <lineage>
        <taxon>Eukaryota</taxon>
        <taxon>Viridiplantae</taxon>
        <taxon>Streptophyta</taxon>
        <taxon>Embryophyta</taxon>
        <taxon>Tracheophyta</taxon>
        <taxon>Spermatophyta</taxon>
        <taxon>Magnoliopsida</taxon>
        <taxon>eudicotyledons</taxon>
        <taxon>Gunneridae</taxon>
        <taxon>Pentapetalae</taxon>
        <taxon>rosids</taxon>
        <taxon>fabids</taxon>
        <taxon>Fabales</taxon>
        <taxon>Fabaceae</taxon>
        <taxon>Caesalpinioideae</taxon>
        <taxon>Cassia clade</taxon>
        <taxon>Senna</taxon>
    </lineage>
</organism>
<keyword evidence="3" id="KW-1185">Reference proteome</keyword>
<dbReference type="PANTHER" id="PTHR35722:SF1">
    <property type="entry name" value="MAL D 1-ASSOCIATED PROTEIN"/>
    <property type="match status" value="1"/>
</dbReference>
<evidence type="ECO:0000313" key="3">
    <source>
        <dbReference type="Proteomes" id="UP000634136"/>
    </source>
</evidence>
<evidence type="ECO:0000256" key="1">
    <source>
        <dbReference type="SAM" id="MobiDB-lite"/>
    </source>
</evidence>
<reference evidence="2" key="1">
    <citation type="submission" date="2020-09" db="EMBL/GenBank/DDBJ databases">
        <title>Genome-Enabled Discovery of Anthraquinone Biosynthesis in Senna tora.</title>
        <authorList>
            <person name="Kang S.-H."/>
            <person name="Pandey R.P."/>
            <person name="Lee C.-M."/>
            <person name="Sim J.-S."/>
            <person name="Jeong J.-T."/>
            <person name="Choi B.-S."/>
            <person name="Jung M."/>
            <person name="Ginzburg D."/>
            <person name="Zhao K."/>
            <person name="Won S.Y."/>
            <person name="Oh T.-J."/>
            <person name="Yu Y."/>
            <person name="Kim N.-H."/>
            <person name="Lee O.R."/>
            <person name="Lee T.-H."/>
            <person name="Bashyal P."/>
            <person name="Kim T.-S."/>
            <person name="Lee W.-H."/>
            <person name="Kawkins C."/>
            <person name="Kim C.-K."/>
            <person name="Kim J.S."/>
            <person name="Ahn B.O."/>
            <person name="Rhee S.Y."/>
            <person name="Sohng J.K."/>
        </authorList>
    </citation>
    <scope>NUCLEOTIDE SEQUENCE</scope>
    <source>
        <tissue evidence="2">Leaf</tissue>
    </source>
</reference>
<feature type="compositionally biased region" description="Basic and acidic residues" evidence="1">
    <location>
        <begin position="164"/>
        <end position="175"/>
    </location>
</feature>
<sequence length="195" mass="21682">MGWVWRDDDDDQLHTSSRGNTEFGEPCSTTKVVKSQCRTEEVEPGKFVRKCEKTHEFLKECIGKPVEVVQSNKVYTEEDVTQEVLKGGSSSSRFGSPDANVFDFPGLRRDLEAMEKNIINGVTQFFEAAEDMKNGFFDVVAKAQRIFDGEASASSSSPSMRRGIPIDEHPRREASPKPNESEAIDADLSALAKDV</sequence>
<comment type="caution">
    <text evidence="2">The sequence shown here is derived from an EMBL/GenBank/DDBJ whole genome shotgun (WGS) entry which is preliminary data.</text>
</comment>
<proteinExistence type="predicted"/>
<dbReference type="AlphaFoldDB" id="A0A834SNT3"/>
<name>A0A834SNT3_9FABA</name>
<dbReference type="OrthoDB" id="1914474at2759"/>
<dbReference type="PANTHER" id="PTHR35722">
    <property type="entry name" value="MAL D 1-ASSOCIATED PROTEIN"/>
    <property type="match status" value="1"/>
</dbReference>